<feature type="chain" id="PRO_5042137790" evidence="1">
    <location>
        <begin position="22"/>
        <end position="186"/>
    </location>
</feature>
<proteinExistence type="predicted"/>
<dbReference type="Proteomes" id="UP000280455">
    <property type="component" value="Chromosome"/>
</dbReference>
<name>A0AAD1E9T4_9PSED</name>
<keyword evidence="1" id="KW-0732">Signal</keyword>
<evidence type="ECO:0000256" key="1">
    <source>
        <dbReference type="SAM" id="SignalP"/>
    </source>
</evidence>
<accession>A0AAD1E9T4</accession>
<feature type="signal peptide" evidence="1">
    <location>
        <begin position="1"/>
        <end position="21"/>
    </location>
</feature>
<dbReference type="AlphaFoldDB" id="A0AAD1E9T4"/>
<dbReference type="EMBL" id="CP027750">
    <property type="protein sequence ID" value="AZE32915.1"/>
    <property type="molecule type" value="Genomic_DNA"/>
</dbReference>
<gene>
    <name evidence="2" type="ORF">C4K07_6175</name>
</gene>
<evidence type="ECO:0000313" key="3">
    <source>
        <dbReference type="Proteomes" id="UP000280455"/>
    </source>
</evidence>
<organism evidence="2 3">
    <name type="scientific">Pseudomonas chlororaphis subsp. aureofaciens</name>
    <dbReference type="NCBI Taxonomy" id="587851"/>
    <lineage>
        <taxon>Bacteria</taxon>
        <taxon>Pseudomonadati</taxon>
        <taxon>Pseudomonadota</taxon>
        <taxon>Gammaproteobacteria</taxon>
        <taxon>Pseudomonadales</taxon>
        <taxon>Pseudomonadaceae</taxon>
        <taxon>Pseudomonas</taxon>
    </lineage>
</organism>
<sequence length="186" mass="20321">MPVLRKYVASSTLFFCLPVAAASSDAASYTRTDVLNCDGAKIELVSICQNDAVEQSQEHSGLPVCTDQMLKINGQEKRREIKKVSQLTTTGKTTKMLSNVVVSMACIKGSKGSLVSIGGYGGCGACPEWHGYYSMDGKLVNYVYSNSFRSFGSLGSRDELIEKFGVSKRDLVDESAFVQRVEYERP</sequence>
<evidence type="ECO:0000313" key="2">
    <source>
        <dbReference type="EMBL" id="AZE32915.1"/>
    </source>
</evidence>
<reference evidence="2 3" key="1">
    <citation type="submission" date="2018-03" db="EMBL/GenBank/DDBJ databases">
        <title>Diversity of phytobeneficial traits revealed by whole-genome analysis of worldwide-isolated phenazine-producing Pseudomonas spp.</title>
        <authorList>
            <person name="Biessy A."/>
            <person name="Novinscak A."/>
            <person name="Blom J."/>
            <person name="Leger G."/>
            <person name="Thomashow L.S."/>
            <person name="Cazorla F.M."/>
            <person name="Josic D."/>
            <person name="Filion M."/>
        </authorList>
    </citation>
    <scope>NUCLEOTIDE SEQUENCE [LARGE SCALE GENOMIC DNA]</scope>
    <source>
        <strain evidence="2 3">ChPhzS24</strain>
    </source>
</reference>
<protein>
    <submittedName>
        <fullName evidence="2">Uncharacterized protein</fullName>
    </submittedName>
</protein>